<organism evidence="2 3">
    <name type="scientific">Ficus carica</name>
    <name type="common">Common fig</name>
    <dbReference type="NCBI Taxonomy" id="3494"/>
    <lineage>
        <taxon>Eukaryota</taxon>
        <taxon>Viridiplantae</taxon>
        <taxon>Streptophyta</taxon>
        <taxon>Embryophyta</taxon>
        <taxon>Tracheophyta</taxon>
        <taxon>Spermatophyta</taxon>
        <taxon>Magnoliopsida</taxon>
        <taxon>eudicotyledons</taxon>
        <taxon>Gunneridae</taxon>
        <taxon>Pentapetalae</taxon>
        <taxon>rosids</taxon>
        <taxon>fabids</taxon>
        <taxon>Rosales</taxon>
        <taxon>Moraceae</taxon>
        <taxon>Ficeae</taxon>
        <taxon>Ficus</taxon>
    </lineage>
</organism>
<protein>
    <submittedName>
        <fullName evidence="2">Uncharacterized protein</fullName>
    </submittedName>
</protein>
<evidence type="ECO:0000313" key="2">
    <source>
        <dbReference type="EMBL" id="GMN48075.1"/>
    </source>
</evidence>
<evidence type="ECO:0000313" key="3">
    <source>
        <dbReference type="Proteomes" id="UP001187192"/>
    </source>
</evidence>
<feature type="region of interest" description="Disordered" evidence="1">
    <location>
        <begin position="1"/>
        <end position="44"/>
    </location>
</feature>
<evidence type="ECO:0000256" key="1">
    <source>
        <dbReference type="SAM" id="MobiDB-lite"/>
    </source>
</evidence>
<accession>A0AA88AA86</accession>
<proteinExistence type="predicted"/>
<comment type="caution">
    <text evidence="2">The sequence shown here is derived from an EMBL/GenBank/DDBJ whole genome shotgun (WGS) entry which is preliminary data.</text>
</comment>
<dbReference type="AlphaFoldDB" id="A0AA88AA86"/>
<dbReference type="Proteomes" id="UP001187192">
    <property type="component" value="Unassembled WGS sequence"/>
</dbReference>
<feature type="compositionally biased region" description="Polar residues" evidence="1">
    <location>
        <begin position="34"/>
        <end position="44"/>
    </location>
</feature>
<name>A0AA88AA86_FICCA</name>
<gene>
    <name evidence="2" type="ORF">TIFTF001_017258</name>
</gene>
<sequence>MPICASPISTRKILSSSSPSISFGSNTKDFPLGPSSTPIPQDNQGPGFLVKLLHMCPTCHQHLSKPEPSLPLKSYNLPEMVVPVSIGPSRGDLPP</sequence>
<feature type="compositionally biased region" description="Low complexity" evidence="1">
    <location>
        <begin position="1"/>
        <end position="25"/>
    </location>
</feature>
<reference evidence="2" key="1">
    <citation type="submission" date="2023-07" db="EMBL/GenBank/DDBJ databases">
        <title>draft genome sequence of fig (Ficus carica).</title>
        <authorList>
            <person name="Takahashi T."/>
            <person name="Nishimura K."/>
        </authorList>
    </citation>
    <scope>NUCLEOTIDE SEQUENCE</scope>
</reference>
<dbReference type="EMBL" id="BTGU01000027">
    <property type="protein sequence ID" value="GMN48075.1"/>
    <property type="molecule type" value="Genomic_DNA"/>
</dbReference>
<keyword evidence="3" id="KW-1185">Reference proteome</keyword>